<dbReference type="Proteomes" id="UP000005583">
    <property type="component" value="Unassembled WGS sequence"/>
</dbReference>
<feature type="transmembrane region" description="Helical" evidence="10">
    <location>
        <begin position="43"/>
        <end position="65"/>
    </location>
</feature>
<protein>
    <recommendedName>
        <fullName evidence="10">Fluoride-specific ion channel FluC</fullName>
    </recommendedName>
</protein>
<comment type="function">
    <text evidence="9 10">Fluoride-specific ion channel. Important for reducing fluoride concentration in the cell, thus reducing its toxicity.</text>
</comment>
<evidence type="ECO:0000256" key="8">
    <source>
        <dbReference type="ARBA" id="ARBA00035585"/>
    </source>
</evidence>
<keyword evidence="6 10" id="KW-0407">Ion channel</keyword>
<keyword evidence="2 10" id="KW-1003">Cell membrane</keyword>
<feature type="transmembrane region" description="Helical" evidence="10">
    <location>
        <begin position="104"/>
        <end position="125"/>
    </location>
</feature>
<dbReference type="GO" id="GO:0140114">
    <property type="term" value="P:cellular detoxification of fluoride"/>
    <property type="evidence" value="ECO:0007669"/>
    <property type="project" value="UniProtKB-UniRule"/>
</dbReference>
<comment type="caution">
    <text evidence="11">The sequence shown here is derived from an EMBL/GenBank/DDBJ whole genome shotgun (WGS) entry which is preliminary data.</text>
</comment>
<evidence type="ECO:0000313" key="12">
    <source>
        <dbReference type="Proteomes" id="UP000005583"/>
    </source>
</evidence>
<dbReference type="PANTHER" id="PTHR28259">
    <property type="entry name" value="FLUORIDE EXPORT PROTEIN 1-RELATED"/>
    <property type="match status" value="1"/>
</dbReference>
<evidence type="ECO:0000256" key="10">
    <source>
        <dbReference type="HAMAP-Rule" id="MF_00454"/>
    </source>
</evidence>
<evidence type="ECO:0000256" key="6">
    <source>
        <dbReference type="ARBA" id="ARBA00023303"/>
    </source>
</evidence>
<dbReference type="GO" id="GO:0005886">
    <property type="term" value="C:plasma membrane"/>
    <property type="evidence" value="ECO:0007669"/>
    <property type="project" value="UniProtKB-SubCell"/>
</dbReference>
<dbReference type="InterPro" id="IPR003691">
    <property type="entry name" value="FluC"/>
</dbReference>
<keyword evidence="10" id="KW-0479">Metal-binding</keyword>
<feature type="binding site" evidence="10">
    <location>
        <position position="87"/>
    </location>
    <ligand>
        <name>Na(+)</name>
        <dbReference type="ChEBI" id="CHEBI:29101"/>
        <note>structural</note>
    </ligand>
</feature>
<evidence type="ECO:0000313" key="11">
    <source>
        <dbReference type="EMBL" id="EEJ72103.1"/>
    </source>
</evidence>
<dbReference type="HOGENOM" id="CLU_114342_1_2_9"/>
<sequence length="141" mass="16019">MKWTFFHGEEIYLSTKITNYISVACFAFFGGMARASLNASFGFYGTFWGNIIGCFLLAFFTYFFMEFKDFHQWLTVGLGTGFVGAFTTFSTFNLDTLKNIQANMPFTALIYFLSSIVFGFIFAFLGMKIGKKVGLLVRKDD</sequence>
<proteinExistence type="inferred from homology"/>
<evidence type="ECO:0000256" key="4">
    <source>
        <dbReference type="ARBA" id="ARBA00022989"/>
    </source>
</evidence>
<evidence type="ECO:0000256" key="3">
    <source>
        <dbReference type="ARBA" id="ARBA00022692"/>
    </source>
</evidence>
<keyword evidence="12" id="KW-1185">Reference proteome</keyword>
<dbReference type="HAMAP" id="MF_00454">
    <property type="entry name" value="FluC"/>
    <property type="match status" value="1"/>
</dbReference>
<dbReference type="EMBL" id="ACGU01000047">
    <property type="protein sequence ID" value="EEJ72103.1"/>
    <property type="molecule type" value="Genomic_DNA"/>
</dbReference>
<feature type="transmembrane region" description="Helical" evidence="10">
    <location>
        <begin position="72"/>
        <end position="92"/>
    </location>
</feature>
<keyword evidence="10" id="KW-0813">Transport</keyword>
<keyword evidence="4 10" id="KW-1133">Transmembrane helix</keyword>
<keyword evidence="10" id="KW-0915">Sodium</keyword>
<evidence type="ECO:0000256" key="5">
    <source>
        <dbReference type="ARBA" id="ARBA00023136"/>
    </source>
</evidence>
<dbReference type="GO" id="GO:0046872">
    <property type="term" value="F:metal ion binding"/>
    <property type="evidence" value="ECO:0007669"/>
    <property type="project" value="UniProtKB-KW"/>
</dbReference>
<comment type="catalytic activity">
    <reaction evidence="8">
        <text>fluoride(in) = fluoride(out)</text>
        <dbReference type="Rhea" id="RHEA:76159"/>
        <dbReference type="ChEBI" id="CHEBI:17051"/>
    </reaction>
    <physiologicalReaction direction="left-to-right" evidence="8">
        <dbReference type="Rhea" id="RHEA:76160"/>
    </physiologicalReaction>
</comment>
<reference evidence="11 12" key="1">
    <citation type="submission" date="2009-01" db="EMBL/GenBank/DDBJ databases">
        <authorList>
            <person name="Qin X."/>
            <person name="Bachman B."/>
            <person name="Battles P."/>
            <person name="Bell A."/>
            <person name="Bess C."/>
            <person name="Bickham C."/>
            <person name="Chaboub L."/>
            <person name="Chen D."/>
            <person name="Coyle M."/>
            <person name="Deiros D.R."/>
            <person name="Dinh H."/>
            <person name="Forbes L."/>
            <person name="Fowler G."/>
            <person name="Francisco L."/>
            <person name="Fu Q."/>
            <person name="Gubbala S."/>
            <person name="Hale W."/>
            <person name="Han Y."/>
            <person name="Hemphill L."/>
            <person name="Highlander S.K."/>
            <person name="Hirani K."/>
            <person name="Hogues M."/>
            <person name="Jackson L."/>
            <person name="Jakkamsetti A."/>
            <person name="Javaid M."/>
            <person name="Jiang H."/>
            <person name="Korchina V."/>
            <person name="Kovar C."/>
            <person name="Lara F."/>
            <person name="Lee S."/>
            <person name="Mata R."/>
            <person name="Mathew T."/>
            <person name="Moen C."/>
            <person name="Morales K."/>
            <person name="Munidasa M."/>
            <person name="Nazareth L."/>
            <person name="Ngo R."/>
            <person name="Nguyen L."/>
            <person name="Okwuonu G."/>
            <person name="Ongeri F."/>
            <person name="Patil S."/>
            <person name="Petrosino J."/>
            <person name="Pham C."/>
            <person name="Pham P."/>
            <person name="Pu L.-L."/>
            <person name="Puazo M."/>
            <person name="Raj R."/>
            <person name="Reid J."/>
            <person name="Rouhana J."/>
            <person name="Saada N."/>
            <person name="Shang Y."/>
            <person name="Simmons D."/>
            <person name="Thornton R."/>
            <person name="Warren J."/>
            <person name="Weissenberger G."/>
            <person name="Zhang J."/>
            <person name="Zhang L."/>
            <person name="Zhou C."/>
            <person name="Zhu D."/>
            <person name="Muzny D."/>
            <person name="Worley K."/>
            <person name="Gibbs R."/>
        </authorList>
    </citation>
    <scope>NUCLEOTIDE SEQUENCE [LARGE SCALE GENOMIC DNA]</scope>
    <source>
        <strain evidence="11 12">DSM 16047</strain>
    </source>
</reference>
<evidence type="ECO:0000256" key="2">
    <source>
        <dbReference type="ARBA" id="ARBA00022475"/>
    </source>
</evidence>
<evidence type="ECO:0000256" key="1">
    <source>
        <dbReference type="ARBA" id="ARBA00004651"/>
    </source>
</evidence>
<keyword evidence="5 10" id="KW-0472">Membrane</keyword>
<evidence type="ECO:0000256" key="7">
    <source>
        <dbReference type="ARBA" id="ARBA00035120"/>
    </source>
</evidence>
<dbReference type="AlphaFoldDB" id="C2EMX5"/>
<gene>
    <name evidence="10" type="primary">fluC</name>
    <name evidence="10" type="synonym">crcB</name>
    <name evidence="11" type="ORF">HMPREF0548_1035</name>
</gene>
<comment type="subcellular location">
    <subcellularLocation>
        <location evidence="1 10">Cell membrane</location>
        <topology evidence="1 10">Multi-pass membrane protein</topology>
    </subcellularLocation>
</comment>
<comment type="activity regulation">
    <text evidence="10">Na(+) is not transported, but it plays an essential structural role and its presence is essential for fluoride channel function.</text>
</comment>
<keyword evidence="3 10" id="KW-0812">Transmembrane</keyword>
<dbReference type="Pfam" id="PF02537">
    <property type="entry name" value="CRCB"/>
    <property type="match status" value="1"/>
</dbReference>
<comment type="similarity">
    <text evidence="7 10">Belongs to the fluoride channel Fluc/FEX (TC 1.A.43) family.</text>
</comment>
<feature type="transmembrane region" description="Helical" evidence="10">
    <location>
        <begin position="20"/>
        <end position="37"/>
    </location>
</feature>
<feature type="binding site" evidence="10">
    <location>
        <position position="84"/>
    </location>
    <ligand>
        <name>Na(+)</name>
        <dbReference type="ChEBI" id="CHEBI:29101"/>
        <note>structural</note>
    </ligand>
</feature>
<dbReference type="eggNOG" id="COG0239">
    <property type="taxonomic scope" value="Bacteria"/>
</dbReference>
<dbReference type="STRING" id="525365.HMPREF0548_1035"/>
<organism evidence="11 12">
    <name type="scientific">Lactobacillus ultunensis DSM 16047</name>
    <dbReference type="NCBI Taxonomy" id="525365"/>
    <lineage>
        <taxon>Bacteria</taxon>
        <taxon>Bacillati</taxon>
        <taxon>Bacillota</taxon>
        <taxon>Bacilli</taxon>
        <taxon>Lactobacillales</taxon>
        <taxon>Lactobacillaceae</taxon>
        <taxon>Lactobacillus</taxon>
    </lineage>
</organism>
<accession>C2EMX5</accession>
<keyword evidence="10" id="KW-0406">Ion transport</keyword>
<evidence type="ECO:0000256" key="9">
    <source>
        <dbReference type="ARBA" id="ARBA00049940"/>
    </source>
</evidence>
<dbReference type="GO" id="GO:0062054">
    <property type="term" value="F:fluoride channel activity"/>
    <property type="evidence" value="ECO:0007669"/>
    <property type="project" value="UniProtKB-UniRule"/>
</dbReference>
<name>C2EMX5_9LACO</name>
<dbReference type="PANTHER" id="PTHR28259:SF1">
    <property type="entry name" value="FLUORIDE EXPORT PROTEIN 1-RELATED"/>
    <property type="match status" value="1"/>
</dbReference>